<feature type="compositionally biased region" description="Basic and acidic residues" evidence="1">
    <location>
        <begin position="298"/>
        <end position="307"/>
    </location>
</feature>
<feature type="compositionally biased region" description="Pro residues" evidence="1">
    <location>
        <begin position="126"/>
        <end position="139"/>
    </location>
</feature>
<comment type="caution">
    <text evidence="3">The sequence shown here is derived from an EMBL/GenBank/DDBJ whole genome shotgun (WGS) entry which is preliminary data.</text>
</comment>
<feature type="region of interest" description="Disordered" evidence="1">
    <location>
        <begin position="330"/>
        <end position="405"/>
    </location>
</feature>
<organism evidence="3 4">
    <name type="scientific">Phanerochaete sordida</name>
    <dbReference type="NCBI Taxonomy" id="48140"/>
    <lineage>
        <taxon>Eukaryota</taxon>
        <taxon>Fungi</taxon>
        <taxon>Dikarya</taxon>
        <taxon>Basidiomycota</taxon>
        <taxon>Agaricomycotina</taxon>
        <taxon>Agaricomycetes</taxon>
        <taxon>Polyporales</taxon>
        <taxon>Phanerochaetaceae</taxon>
        <taxon>Phanerochaete</taxon>
    </lineage>
</organism>
<accession>A0A9P3GGV0</accession>
<sequence>MLYACKWGPCPSTFPSRAAYIKHLNTQHLTDAALDRDVGFVEGRFHEWLRVTGRRGGTQSTADALPSRRVEHHSDASSASSSPSKPQAATARSKSVVQSSDSEDDLPVGRFKFKALSRRLNAPESSPTPPIPSVVPSPSPSALASRAQSHIPDLSATSPSLRSPDGSPRRARSHDAVSIGPSRKRRRLNDELSDEDGMFPPTSSVAPHTTANGHPASTNGGRMRSHSPPIQSDADSSGIIESQLTQDNISLADSEGNSSVSGPSGDQSPKREAEDATAHVHSSQGHVNLSLPNSMTSGHHDQAHVEVRSGTPSQHNAEVYANAGYRPQFQSGILDMSGGVNSQRPVSTPESTQSQTQPESQVSPWRSSRKSAELSQPAPFEPSQLQLLTQAPYHFPSQVSQESQS</sequence>
<feature type="compositionally biased region" description="Polar residues" evidence="1">
    <location>
        <begin position="252"/>
        <end position="267"/>
    </location>
</feature>
<evidence type="ECO:0000313" key="3">
    <source>
        <dbReference type="EMBL" id="GJE94730.1"/>
    </source>
</evidence>
<reference evidence="3 4" key="1">
    <citation type="submission" date="2021-08" db="EMBL/GenBank/DDBJ databases">
        <title>Draft Genome Sequence of Phanerochaete sordida strain YK-624.</title>
        <authorList>
            <person name="Mori T."/>
            <person name="Dohra H."/>
            <person name="Suzuki T."/>
            <person name="Kawagishi H."/>
            <person name="Hirai H."/>
        </authorList>
    </citation>
    <scope>NUCLEOTIDE SEQUENCE [LARGE SCALE GENOMIC DNA]</scope>
    <source>
        <strain evidence="3 4">YK-624</strain>
    </source>
</reference>
<feature type="compositionally biased region" description="Basic and acidic residues" evidence="1">
    <location>
        <begin position="268"/>
        <end position="278"/>
    </location>
</feature>
<evidence type="ECO:0000256" key="1">
    <source>
        <dbReference type="SAM" id="MobiDB-lite"/>
    </source>
</evidence>
<feature type="compositionally biased region" description="Low complexity" evidence="1">
    <location>
        <begin position="76"/>
        <end position="91"/>
    </location>
</feature>
<dbReference type="OrthoDB" id="10679550at2759"/>
<name>A0A9P3GGV0_9APHY</name>
<feature type="compositionally biased region" description="Low complexity" evidence="1">
    <location>
        <begin position="140"/>
        <end position="149"/>
    </location>
</feature>
<dbReference type="EMBL" id="BPQB01000042">
    <property type="protein sequence ID" value="GJE94730.1"/>
    <property type="molecule type" value="Genomic_DNA"/>
</dbReference>
<feature type="domain" description="C2H2-type" evidence="2">
    <location>
        <begin position="5"/>
        <end position="28"/>
    </location>
</feature>
<evidence type="ECO:0000259" key="2">
    <source>
        <dbReference type="PROSITE" id="PS00028"/>
    </source>
</evidence>
<feature type="compositionally biased region" description="Polar residues" evidence="1">
    <location>
        <begin position="280"/>
        <end position="297"/>
    </location>
</feature>
<feature type="compositionally biased region" description="Polar residues" evidence="1">
    <location>
        <begin position="201"/>
        <end position="220"/>
    </location>
</feature>
<proteinExistence type="predicted"/>
<feature type="compositionally biased region" description="Basic and acidic residues" evidence="1">
    <location>
        <begin position="66"/>
        <end position="75"/>
    </location>
</feature>
<gene>
    <name evidence="3" type="ORF">PsYK624_109010</name>
</gene>
<dbReference type="PROSITE" id="PS00028">
    <property type="entry name" value="ZINC_FINGER_C2H2_1"/>
    <property type="match status" value="1"/>
</dbReference>
<dbReference type="InterPro" id="IPR013087">
    <property type="entry name" value="Znf_C2H2_type"/>
</dbReference>
<protein>
    <recommendedName>
        <fullName evidence="2">C2H2-type domain-containing protein</fullName>
    </recommendedName>
</protein>
<feature type="compositionally biased region" description="Low complexity" evidence="1">
    <location>
        <begin position="345"/>
        <end position="364"/>
    </location>
</feature>
<feature type="region of interest" description="Disordered" evidence="1">
    <location>
        <begin position="54"/>
        <end position="235"/>
    </location>
</feature>
<evidence type="ECO:0000313" key="4">
    <source>
        <dbReference type="Proteomes" id="UP000703269"/>
    </source>
</evidence>
<dbReference type="AlphaFoldDB" id="A0A9P3GGV0"/>
<dbReference type="Proteomes" id="UP000703269">
    <property type="component" value="Unassembled WGS sequence"/>
</dbReference>
<feature type="region of interest" description="Disordered" evidence="1">
    <location>
        <begin position="252"/>
        <end position="312"/>
    </location>
</feature>
<keyword evidence="4" id="KW-1185">Reference proteome</keyword>